<dbReference type="Proteomes" id="UP001362899">
    <property type="component" value="Unassembled WGS sequence"/>
</dbReference>
<organism evidence="2 3">
    <name type="scientific">Starmerella bacillaris</name>
    <name type="common">Yeast</name>
    <name type="synonym">Candida zemplinina</name>
    <dbReference type="NCBI Taxonomy" id="1247836"/>
    <lineage>
        <taxon>Eukaryota</taxon>
        <taxon>Fungi</taxon>
        <taxon>Dikarya</taxon>
        <taxon>Ascomycota</taxon>
        <taxon>Saccharomycotina</taxon>
        <taxon>Dipodascomycetes</taxon>
        <taxon>Dipodascales</taxon>
        <taxon>Trichomonascaceae</taxon>
        <taxon>Starmerella</taxon>
    </lineage>
</organism>
<keyword evidence="3" id="KW-1185">Reference proteome</keyword>
<dbReference type="EMBL" id="BTGC01000003">
    <property type="protein sequence ID" value="GMM50447.1"/>
    <property type="molecule type" value="Genomic_DNA"/>
</dbReference>
<sequence length="68" mass="6356">MLSSIIALGLATIAEASNNTTNAANQVIPGSGSLAAIGVGAVVGAAALEAESVSSDCALAPVIIASSC</sequence>
<name>A0AAV5RGW4_STABA</name>
<feature type="signal peptide" evidence="1">
    <location>
        <begin position="1"/>
        <end position="16"/>
    </location>
</feature>
<reference evidence="2 3" key="1">
    <citation type="journal article" date="2023" name="Elife">
        <title>Identification of key yeast species and microbe-microbe interactions impacting larval growth of Drosophila in the wild.</title>
        <authorList>
            <person name="Mure A."/>
            <person name="Sugiura Y."/>
            <person name="Maeda R."/>
            <person name="Honda K."/>
            <person name="Sakurai N."/>
            <person name="Takahashi Y."/>
            <person name="Watada M."/>
            <person name="Katoh T."/>
            <person name="Gotoh A."/>
            <person name="Gotoh Y."/>
            <person name="Taniguchi I."/>
            <person name="Nakamura K."/>
            <person name="Hayashi T."/>
            <person name="Katayama T."/>
            <person name="Uemura T."/>
            <person name="Hattori Y."/>
        </authorList>
    </citation>
    <scope>NUCLEOTIDE SEQUENCE [LARGE SCALE GENOMIC DNA]</scope>
    <source>
        <strain evidence="2 3">SB-73</strain>
    </source>
</reference>
<feature type="chain" id="PRO_5044022891" evidence="1">
    <location>
        <begin position="17"/>
        <end position="68"/>
    </location>
</feature>
<accession>A0AAV5RGW4</accession>
<comment type="caution">
    <text evidence="2">The sequence shown here is derived from an EMBL/GenBank/DDBJ whole genome shotgun (WGS) entry which is preliminary data.</text>
</comment>
<keyword evidence="1" id="KW-0732">Signal</keyword>
<evidence type="ECO:0000313" key="2">
    <source>
        <dbReference type="EMBL" id="GMM50447.1"/>
    </source>
</evidence>
<protein>
    <submittedName>
        <fullName evidence="2">Uncharacterized protein</fullName>
    </submittedName>
</protein>
<gene>
    <name evidence="2" type="ORF">DASB73_014050</name>
</gene>
<evidence type="ECO:0000313" key="3">
    <source>
        <dbReference type="Proteomes" id="UP001362899"/>
    </source>
</evidence>
<proteinExistence type="predicted"/>
<dbReference type="AlphaFoldDB" id="A0AAV5RGW4"/>
<evidence type="ECO:0000256" key="1">
    <source>
        <dbReference type="SAM" id="SignalP"/>
    </source>
</evidence>